<dbReference type="RefSeq" id="WP_345232588.1">
    <property type="nucleotide sequence ID" value="NZ_BAABIQ010000040.1"/>
</dbReference>
<dbReference type="Pfam" id="PF16317">
    <property type="entry name" value="Glyco_hydro_99"/>
    <property type="match status" value="1"/>
</dbReference>
<evidence type="ECO:0000256" key="6">
    <source>
        <dbReference type="ARBA" id="ARBA00023034"/>
    </source>
</evidence>
<evidence type="ECO:0000313" key="9">
    <source>
        <dbReference type="Proteomes" id="UP001501411"/>
    </source>
</evidence>
<protein>
    <submittedName>
        <fullName evidence="8">Endo-alpha-mannosidase</fullName>
    </submittedName>
</protein>
<keyword evidence="3" id="KW-0378">Hydrolase</keyword>
<accession>A0ABP9BSD1</accession>
<evidence type="ECO:0000256" key="3">
    <source>
        <dbReference type="ARBA" id="ARBA00022801"/>
    </source>
</evidence>
<organism evidence="8 9">
    <name type="scientific">Olivibacter ginsenosidimutans</name>
    <dbReference type="NCBI Taxonomy" id="1176537"/>
    <lineage>
        <taxon>Bacteria</taxon>
        <taxon>Pseudomonadati</taxon>
        <taxon>Bacteroidota</taxon>
        <taxon>Sphingobacteriia</taxon>
        <taxon>Sphingobacteriales</taxon>
        <taxon>Sphingobacteriaceae</taxon>
        <taxon>Olivibacter</taxon>
    </lineage>
</organism>
<comment type="subcellular location">
    <subcellularLocation>
        <location evidence="1">Golgi apparatus membrane</location>
        <topology evidence="1">Single-pass type II membrane protein</topology>
    </subcellularLocation>
</comment>
<dbReference type="Gene3D" id="3.20.20.80">
    <property type="entry name" value="Glycosidases"/>
    <property type="match status" value="1"/>
</dbReference>
<reference evidence="9" key="1">
    <citation type="journal article" date="2019" name="Int. J. Syst. Evol. Microbiol.">
        <title>The Global Catalogue of Microorganisms (GCM) 10K type strain sequencing project: providing services to taxonomists for standard genome sequencing and annotation.</title>
        <authorList>
            <consortium name="The Broad Institute Genomics Platform"/>
            <consortium name="The Broad Institute Genome Sequencing Center for Infectious Disease"/>
            <person name="Wu L."/>
            <person name="Ma J."/>
        </authorList>
    </citation>
    <scope>NUCLEOTIDE SEQUENCE [LARGE SCALE GENOMIC DNA]</scope>
    <source>
        <strain evidence="9">JCM 18200</strain>
    </source>
</reference>
<keyword evidence="9" id="KW-1185">Reference proteome</keyword>
<keyword evidence="7" id="KW-0472">Membrane</keyword>
<dbReference type="PANTHER" id="PTHR13572:SF4">
    <property type="entry name" value="RE57134P"/>
    <property type="match status" value="1"/>
</dbReference>
<evidence type="ECO:0000313" key="8">
    <source>
        <dbReference type="EMBL" id="GAA4798915.1"/>
    </source>
</evidence>
<dbReference type="InterPro" id="IPR026071">
    <property type="entry name" value="Glyco_Hydrolase_99"/>
</dbReference>
<evidence type="ECO:0000256" key="7">
    <source>
        <dbReference type="ARBA" id="ARBA00023136"/>
    </source>
</evidence>
<sequence>MKKSTFIALLNLTVLIVSCSKYERNELITAEEKNTKLSTLALQTNTLEKEVFCFYYNWYGTPAHDGTDQHWAHSVEGSPDGLPGGTNIGSNFYPALNPYSSYDTTLLATHMDMLTQAGVQAIFLTWWGVNDFTTGNIGLILDEAVKKGIKVGFQIEPYANRSATSVRSDMSYILNTYGNHAAFYRTTNGLPLFFIYDSYLIEASDWASLLTTTGSQTIRNTAVDAVIIGLWRDQQDENNQLQGGFDGFYSYFGSKGFTGGSDPNNWLDMQAWASQNGKLFIPCVAPGYIDERIRPTNSATTRERDGGAYYDDYWQKAIAINPTYVAITSFNEWHEGTQIEPAKPFAIPEFTYLDYEPKAQDFYLARTKYWSDLFVTTP</sequence>
<keyword evidence="2" id="KW-0812">Transmembrane</keyword>
<evidence type="ECO:0000256" key="5">
    <source>
        <dbReference type="ARBA" id="ARBA00022989"/>
    </source>
</evidence>
<name>A0ABP9BSD1_9SPHI</name>
<keyword evidence="5" id="KW-1133">Transmembrane helix</keyword>
<dbReference type="PROSITE" id="PS51257">
    <property type="entry name" value="PROKAR_LIPOPROTEIN"/>
    <property type="match status" value="1"/>
</dbReference>
<dbReference type="Proteomes" id="UP001501411">
    <property type="component" value="Unassembled WGS sequence"/>
</dbReference>
<dbReference type="PANTHER" id="PTHR13572">
    <property type="entry name" value="ENDO-ALPHA-1,2-MANNOSIDASE"/>
    <property type="match status" value="1"/>
</dbReference>
<proteinExistence type="predicted"/>
<evidence type="ECO:0000256" key="1">
    <source>
        <dbReference type="ARBA" id="ARBA00004323"/>
    </source>
</evidence>
<keyword evidence="4" id="KW-0735">Signal-anchor</keyword>
<gene>
    <name evidence="8" type="ORF">GCM10023231_29590</name>
</gene>
<evidence type="ECO:0000256" key="4">
    <source>
        <dbReference type="ARBA" id="ARBA00022968"/>
    </source>
</evidence>
<dbReference type="EMBL" id="BAABIQ010000040">
    <property type="protein sequence ID" value="GAA4798915.1"/>
    <property type="molecule type" value="Genomic_DNA"/>
</dbReference>
<dbReference type="CDD" id="cd11574">
    <property type="entry name" value="GH99"/>
    <property type="match status" value="1"/>
</dbReference>
<comment type="caution">
    <text evidence="8">The sequence shown here is derived from an EMBL/GenBank/DDBJ whole genome shotgun (WGS) entry which is preliminary data.</text>
</comment>
<keyword evidence="6" id="KW-0333">Golgi apparatus</keyword>
<evidence type="ECO:0000256" key="2">
    <source>
        <dbReference type="ARBA" id="ARBA00022692"/>
    </source>
</evidence>